<reference evidence="1" key="1">
    <citation type="submission" date="2020-08" db="EMBL/GenBank/DDBJ databases">
        <authorList>
            <person name="Cejkova D."/>
            <person name="Kubasova T."/>
            <person name="Jahodarova E."/>
            <person name="Rychlik I."/>
        </authorList>
    </citation>
    <scope>NUCLEOTIDE SEQUENCE</scope>
    <source>
        <strain evidence="1">An559</strain>
    </source>
</reference>
<proteinExistence type="predicted"/>
<gene>
    <name evidence="1" type="ORF">H6A12_03965</name>
</gene>
<evidence type="ECO:0000313" key="2">
    <source>
        <dbReference type="Proteomes" id="UP000774750"/>
    </source>
</evidence>
<evidence type="ECO:0000313" key="1">
    <source>
        <dbReference type="EMBL" id="MBM6920313.1"/>
    </source>
</evidence>
<name>A0A938X5P2_9FIRM</name>
<dbReference type="AlphaFoldDB" id="A0A938X5P2"/>
<accession>A0A938X5P2</accession>
<organism evidence="1 2">
    <name type="scientific">Merdimmobilis hominis</name>
    <dbReference type="NCBI Taxonomy" id="2897707"/>
    <lineage>
        <taxon>Bacteria</taxon>
        <taxon>Bacillati</taxon>
        <taxon>Bacillota</taxon>
        <taxon>Clostridia</taxon>
        <taxon>Eubacteriales</taxon>
        <taxon>Oscillospiraceae</taxon>
        <taxon>Merdimmobilis</taxon>
    </lineage>
</organism>
<comment type="caution">
    <text evidence="1">The sequence shown here is derived from an EMBL/GenBank/DDBJ whole genome shotgun (WGS) entry which is preliminary data.</text>
</comment>
<dbReference type="RefSeq" id="WP_204444986.1">
    <property type="nucleotide sequence ID" value="NZ_JACJKY010000004.1"/>
</dbReference>
<dbReference type="Proteomes" id="UP000774750">
    <property type="component" value="Unassembled WGS sequence"/>
</dbReference>
<protein>
    <submittedName>
        <fullName evidence="1">Uncharacterized protein</fullName>
    </submittedName>
</protein>
<keyword evidence="2" id="KW-1185">Reference proteome</keyword>
<dbReference type="EMBL" id="JACJKY010000004">
    <property type="protein sequence ID" value="MBM6920313.1"/>
    <property type="molecule type" value="Genomic_DNA"/>
</dbReference>
<reference evidence="1" key="2">
    <citation type="journal article" date="2021" name="Sci. Rep.">
        <title>The distribution of antibiotic resistance genes in chicken gut microbiota commensals.</title>
        <authorList>
            <person name="Juricova H."/>
            <person name="Matiasovicova J."/>
            <person name="Kubasova T."/>
            <person name="Cejkova D."/>
            <person name="Rychlik I."/>
        </authorList>
    </citation>
    <scope>NUCLEOTIDE SEQUENCE</scope>
    <source>
        <strain evidence="1">An559</strain>
    </source>
</reference>
<sequence>MTKKKVLVIAGVVLVFLLVLWWIFASVSDSIAISLAGGRTNASCVQTITHAWDDVNGEYKVIRTETNDEGSRPMLLHLKKNALGFWTADNVETAAPEDLWAGIGWFEDADGYVGVSDAVHIVYAGNNAVKKIEFDESELPRGVAVNVSQFDNSYVVHLVSYDTELLDGSVEKLLAGMVE</sequence>